<feature type="transmembrane region" description="Helical" evidence="5">
    <location>
        <begin position="185"/>
        <end position="202"/>
    </location>
</feature>
<organism evidence="6 7">
    <name type="scientific">Oidiodendron maius (strain Zn)</name>
    <dbReference type="NCBI Taxonomy" id="913774"/>
    <lineage>
        <taxon>Eukaryota</taxon>
        <taxon>Fungi</taxon>
        <taxon>Dikarya</taxon>
        <taxon>Ascomycota</taxon>
        <taxon>Pezizomycotina</taxon>
        <taxon>Leotiomycetes</taxon>
        <taxon>Leotiomycetes incertae sedis</taxon>
        <taxon>Myxotrichaceae</taxon>
        <taxon>Oidiodendron</taxon>
    </lineage>
</organism>
<dbReference type="Pfam" id="PF04479">
    <property type="entry name" value="RTA1"/>
    <property type="match status" value="1"/>
</dbReference>
<evidence type="ECO:0000256" key="1">
    <source>
        <dbReference type="ARBA" id="ARBA00004141"/>
    </source>
</evidence>
<gene>
    <name evidence="6" type="ORF">OIDMADRAFT_126419</name>
</gene>
<evidence type="ECO:0000313" key="6">
    <source>
        <dbReference type="EMBL" id="KIN00015.1"/>
    </source>
</evidence>
<dbReference type="Proteomes" id="UP000054321">
    <property type="component" value="Unassembled WGS sequence"/>
</dbReference>
<dbReference type="GO" id="GO:0016020">
    <property type="term" value="C:membrane"/>
    <property type="evidence" value="ECO:0007669"/>
    <property type="project" value="UniProtKB-SubCell"/>
</dbReference>
<comment type="subcellular location">
    <subcellularLocation>
        <location evidence="1">Membrane</location>
        <topology evidence="1">Multi-pass membrane protein</topology>
    </subcellularLocation>
</comment>
<sequence length="275" mass="30971">MNITTSNSTVSGEAPFDLYPYIPSEVAAYIFVVLFGSGALIHFFLLLEAGGYYGRAWSHKNIRLTGPYVMQYILILSSPPFLAASIYMILGRLARNLDAKECSAMSPRWSSKLFVLVDTICFATQFAGAILSGDTNQQTAHNGSHIVLGGLFLQAFMFCLFIIFTTTFHRRFYRLRGTQLHLKKHLTVLYITSSIFLFRNILRTVEFTQGTTSGFIASHEIMLYLFDGTMMISVVLLFTATYPGSFFRQIQKQKKGERIDSANEMAPFTKNYGGR</sequence>
<evidence type="ECO:0000256" key="2">
    <source>
        <dbReference type="ARBA" id="ARBA00022692"/>
    </source>
</evidence>
<feature type="transmembrane region" description="Helical" evidence="5">
    <location>
        <begin position="143"/>
        <end position="164"/>
    </location>
</feature>
<dbReference type="PANTHER" id="PTHR31465:SF17">
    <property type="entry name" value="DOMAIN PROTEIN, PUTATIVE (AFU_ORTHOLOGUE AFUA_5G09900)-RELATED"/>
    <property type="match status" value="1"/>
</dbReference>
<keyword evidence="7" id="KW-1185">Reference proteome</keyword>
<reference evidence="7" key="2">
    <citation type="submission" date="2015-01" db="EMBL/GenBank/DDBJ databases">
        <title>Evolutionary Origins and Diversification of the Mycorrhizal Mutualists.</title>
        <authorList>
            <consortium name="DOE Joint Genome Institute"/>
            <consortium name="Mycorrhizal Genomics Consortium"/>
            <person name="Kohler A."/>
            <person name="Kuo A."/>
            <person name="Nagy L.G."/>
            <person name="Floudas D."/>
            <person name="Copeland A."/>
            <person name="Barry K.W."/>
            <person name="Cichocki N."/>
            <person name="Veneault-Fourrey C."/>
            <person name="LaButti K."/>
            <person name="Lindquist E.A."/>
            <person name="Lipzen A."/>
            <person name="Lundell T."/>
            <person name="Morin E."/>
            <person name="Murat C."/>
            <person name="Riley R."/>
            <person name="Ohm R."/>
            <person name="Sun H."/>
            <person name="Tunlid A."/>
            <person name="Henrissat B."/>
            <person name="Grigoriev I.V."/>
            <person name="Hibbett D.S."/>
            <person name="Martin F."/>
        </authorList>
    </citation>
    <scope>NUCLEOTIDE SEQUENCE [LARGE SCALE GENOMIC DNA]</scope>
    <source>
        <strain evidence="7">Zn</strain>
    </source>
</reference>
<keyword evidence="4 5" id="KW-0472">Membrane</keyword>
<keyword evidence="3 5" id="KW-1133">Transmembrane helix</keyword>
<protein>
    <recommendedName>
        <fullName evidence="8">RTA1 like protein</fullName>
    </recommendedName>
</protein>
<evidence type="ECO:0000256" key="3">
    <source>
        <dbReference type="ARBA" id="ARBA00022989"/>
    </source>
</evidence>
<dbReference type="AlphaFoldDB" id="A0A0C3H9T0"/>
<feature type="transmembrane region" description="Helical" evidence="5">
    <location>
        <begin position="222"/>
        <end position="242"/>
    </location>
</feature>
<evidence type="ECO:0000313" key="7">
    <source>
        <dbReference type="Proteomes" id="UP000054321"/>
    </source>
</evidence>
<accession>A0A0C3H9T0</accession>
<reference evidence="6 7" key="1">
    <citation type="submission" date="2014-04" db="EMBL/GenBank/DDBJ databases">
        <authorList>
            <consortium name="DOE Joint Genome Institute"/>
            <person name="Kuo A."/>
            <person name="Martino E."/>
            <person name="Perotto S."/>
            <person name="Kohler A."/>
            <person name="Nagy L.G."/>
            <person name="Floudas D."/>
            <person name="Copeland A."/>
            <person name="Barry K.W."/>
            <person name="Cichocki N."/>
            <person name="Veneault-Fourrey C."/>
            <person name="LaButti K."/>
            <person name="Lindquist E.A."/>
            <person name="Lipzen A."/>
            <person name="Lundell T."/>
            <person name="Morin E."/>
            <person name="Murat C."/>
            <person name="Sun H."/>
            <person name="Tunlid A."/>
            <person name="Henrissat B."/>
            <person name="Grigoriev I.V."/>
            <person name="Hibbett D.S."/>
            <person name="Martin F."/>
            <person name="Nordberg H.P."/>
            <person name="Cantor M.N."/>
            <person name="Hua S.X."/>
        </authorList>
    </citation>
    <scope>NUCLEOTIDE SEQUENCE [LARGE SCALE GENOMIC DNA]</scope>
    <source>
        <strain evidence="6 7">Zn</strain>
    </source>
</reference>
<dbReference type="InterPro" id="IPR007568">
    <property type="entry name" value="RTA1"/>
</dbReference>
<name>A0A0C3H9T0_OIDMZ</name>
<proteinExistence type="predicted"/>
<evidence type="ECO:0000256" key="5">
    <source>
        <dbReference type="SAM" id="Phobius"/>
    </source>
</evidence>
<dbReference type="InParanoid" id="A0A0C3H9T0"/>
<dbReference type="PANTHER" id="PTHR31465">
    <property type="entry name" value="PROTEIN RTA1-RELATED"/>
    <property type="match status" value="1"/>
</dbReference>
<feature type="transmembrane region" description="Helical" evidence="5">
    <location>
        <begin position="26"/>
        <end position="49"/>
    </location>
</feature>
<dbReference type="HOGENOM" id="CLU_033465_3_1_1"/>
<evidence type="ECO:0008006" key="8">
    <source>
        <dbReference type="Google" id="ProtNLM"/>
    </source>
</evidence>
<feature type="transmembrane region" description="Helical" evidence="5">
    <location>
        <begin position="69"/>
        <end position="90"/>
    </location>
</feature>
<dbReference type="OrthoDB" id="3358017at2759"/>
<evidence type="ECO:0000256" key="4">
    <source>
        <dbReference type="ARBA" id="ARBA00023136"/>
    </source>
</evidence>
<feature type="transmembrane region" description="Helical" evidence="5">
    <location>
        <begin position="111"/>
        <end position="131"/>
    </location>
</feature>
<dbReference type="EMBL" id="KN832878">
    <property type="protein sequence ID" value="KIN00015.1"/>
    <property type="molecule type" value="Genomic_DNA"/>
</dbReference>
<keyword evidence="2 5" id="KW-0812">Transmembrane</keyword>